<evidence type="ECO:0008006" key="3">
    <source>
        <dbReference type="Google" id="ProtNLM"/>
    </source>
</evidence>
<name>A0A7J5ZMV0_AMEME</name>
<accession>A0A7J5ZMV0</accession>
<dbReference type="SUPFAM" id="SSF53474">
    <property type="entry name" value="alpha/beta-Hydrolases"/>
    <property type="match status" value="1"/>
</dbReference>
<dbReference type="EMBL" id="JAAGNN010000026">
    <property type="protein sequence ID" value="KAF4071994.1"/>
    <property type="molecule type" value="Genomic_DNA"/>
</dbReference>
<dbReference type="Gene3D" id="3.40.50.1820">
    <property type="entry name" value="alpha/beta hydrolase"/>
    <property type="match status" value="1"/>
</dbReference>
<comment type="caution">
    <text evidence="1">The sequence shown here is derived from an EMBL/GenBank/DDBJ whole genome shotgun (WGS) entry which is preliminary data.</text>
</comment>
<keyword evidence="2" id="KW-1185">Reference proteome</keyword>
<reference evidence="1 2" key="1">
    <citation type="submission" date="2020-02" db="EMBL/GenBank/DDBJ databases">
        <title>A chromosome-scale genome assembly of the black bullhead catfish (Ameiurus melas).</title>
        <authorList>
            <person name="Wen M."/>
            <person name="Zham M."/>
            <person name="Cabau C."/>
            <person name="Klopp C."/>
            <person name="Donnadieu C."/>
            <person name="Roques C."/>
            <person name="Bouchez O."/>
            <person name="Lampietro C."/>
            <person name="Jouanno E."/>
            <person name="Herpin A."/>
            <person name="Louis A."/>
            <person name="Berthelot C."/>
            <person name="Parey E."/>
            <person name="Roest-Crollius H."/>
            <person name="Braasch I."/>
            <person name="Postlethwait J."/>
            <person name="Robinson-Rechavi M."/>
            <person name="Echchiki A."/>
            <person name="Begum T."/>
            <person name="Montfort J."/>
            <person name="Schartl M."/>
            <person name="Bobe J."/>
            <person name="Guiguen Y."/>
        </authorList>
    </citation>
    <scope>NUCLEOTIDE SEQUENCE [LARGE SCALE GENOMIC DNA]</scope>
    <source>
        <strain evidence="1">M_S1</strain>
        <tissue evidence="1">Blood</tissue>
    </source>
</reference>
<dbReference type="Pfam" id="PF05705">
    <property type="entry name" value="DUF829"/>
    <property type="match status" value="1"/>
</dbReference>
<gene>
    <name evidence="1" type="ORF">AMELA_G00269310</name>
</gene>
<dbReference type="GO" id="GO:0017171">
    <property type="term" value="F:serine hydrolase activity"/>
    <property type="evidence" value="ECO:0007669"/>
    <property type="project" value="TreeGrafter"/>
</dbReference>
<sequence>MSLGDGPLKGITTQHLSKGFDVLVVESNVSSFLWPRWGLEQGAQVLQLLESESFSKRPLVVHAFSIGGYTFAQLLVHVAKDTQRYIDLINRVRGQIYDSLVVGSLEHMAIGVSKTLFPRFEHLVKYTSLLYFDVFKRQTKDYFNASIDVFRNTPLTCPALYYFCDNDILCDPEAIQKLLEYWKGRGIPVTGKNWEESVHAAHLRAHPQEYLSVLELFLCSLNLLPLKVKM</sequence>
<dbReference type="InterPro" id="IPR008547">
    <property type="entry name" value="DUF829_TMEM53"/>
</dbReference>
<dbReference type="AlphaFoldDB" id="A0A7J5ZMV0"/>
<dbReference type="Proteomes" id="UP000593565">
    <property type="component" value="Unassembled WGS sequence"/>
</dbReference>
<dbReference type="InterPro" id="IPR029058">
    <property type="entry name" value="AB_hydrolase_fold"/>
</dbReference>
<evidence type="ECO:0000313" key="1">
    <source>
        <dbReference type="EMBL" id="KAF4071994.1"/>
    </source>
</evidence>
<dbReference type="PANTHER" id="PTHR20908:SF4">
    <property type="entry name" value="SI:DKEY-5I3.5"/>
    <property type="match status" value="1"/>
</dbReference>
<dbReference type="PANTHER" id="PTHR20908">
    <property type="entry name" value="LD15586P"/>
    <property type="match status" value="1"/>
</dbReference>
<organism evidence="1 2">
    <name type="scientific">Ameiurus melas</name>
    <name type="common">Black bullhead</name>
    <name type="synonym">Silurus melas</name>
    <dbReference type="NCBI Taxonomy" id="219545"/>
    <lineage>
        <taxon>Eukaryota</taxon>
        <taxon>Metazoa</taxon>
        <taxon>Chordata</taxon>
        <taxon>Craniata</taxon>
        <taxon>Vertebrata</taxon>
        <taxon>Euteleostomi</taxon>
        <taxon>Actinopterygii</taxon>
        <taxon>Neopterygii</taxon>
        <taxon>Teleostei</taxon>
        <taxon>Ostariophysi</taxon>
        <taxon>Siluriformes</taxon>
        <taxon>Ictaluridae</taxon>
        <taxon>Ameiurus</taxon>
    </lineage>
</organism>
<evidence type="ECO:0000313" key="2">
    <source>
        <dbReference type="Proteomes" id="UP000593565"/>
    </source>
</evidence>
<proteinExistence type="predicted"/>
<protein>
    <recommendedName>
        <fullName evidence="3">Transmembrane protein 53</fullName>
    </recommendedName>
</protein>